<name>A0A0C6P6Q9_BORBO</name>
<gene>
    <name evidence="2" type="ORF">BN112_2353</name>
</gene>
<sequence length="373" mass="39854">MAGLGFEPHSPGQTGALAGIRVLDLSRVLGGPYCTQILGDHGADVLKIEPPGGDETRAWGPPFQDGTASYYLAVNRNKRTARLDLSTQQAQQAVLGLLPECDVVVENFRAGTMEKWGLGPQALQERFPRLVYCRVTGFGETGPMGGLPAYDTAVQAMVGLMSLNGPADGGPCRVGFPVIDLVTGMNAALGVMMALQERQRSGRGQYVEAALYDSGISLLHPYAGNYFLSGQPPARVGNAHSNIYPYDVFDTATVPIYLAVGNDMQFERLMRHLGRADVLDDPRFGANRSRSEHRAALRALLAGLFQALDGETLAQALLDAGVPCSPVLTVEKVLAHPQTAERAMVARIGEHYTGLASPIKLGRTPASYRIAPA</sequence>
<dbReference type="Gene3D" id="3.30.1540.10">
    <property type="entry name" value="formyl-coa transferase, domain 3"/>
    <property type="match status" value="1"/>
</dbReference>
<reference evidence="2 3" key="1">
    <citation type="journal article" date="2012" name="BMC Genomics">
        <title>Comparative genomics of the classical Bordetella subspecies: the evolution and exchange of virulence-associated diversity amongst closely related pathogens.</title>
        <authorList>
            <person name="Park J."/>
            <person name="Zhang Y."/>
            <person name="Buboltz A.M."/>
            <person name="Zhang X."/>
            <person name="Schuster S.C."/>
            <person name="Ahuja U."/>
            <person name="Liu M."/>
            <person name="Miller J.F."/>
            <person name="Sebaihia M."/>
            <person name="Bentley S.D."/>
            <person name="Parkhill J."/>
            <person name="Harvill E.T."/>
        </authorList>
    </citation>
    <scope>NUCLEOTIDE SEQUENCE [LARGE SCALE GENOMIC DNA]</scope>
    <source>
        <strain evidence="2 3">253</strain>
    </source>
</reference>
<dbReference type="AlphaFoldDB" id="A0A0C6P6Q9"/>
<keyword evidence="1" id="KW-0808">Transferase</keyword>
<dbReference type="KEGG" id="bbh:BN112_2353"/>
<dbReference type="PANTHER" id="PTHR48207">
    <property type="entry name" value="SUCCINATE--HYDROXYMETHYLGLUTARATE COA-TRANSFERASE"/>
    <property type="match status" value="1"/>
</dbReference>
<evidence type="ECO:0008006" key="4">
    <source>
        <dbReference type="Google" id="ProtNLM"/>
    </source>
</evidence>
<accession>A0A0C6P6Q9</accession>
<dbReference type="HOGENOM" id="CLU_033975_0_0_4"/>
<dbReference type="SUPFAM" id="SSF89796">
    <property type="entry name" value="CoA-transferase family III (CaiB/BaiF)"/>
    <property type="match status" value="1"/>
</dbReference>
<proteinExistence type="predicted"/>
<dbReference type="InterPro" id="IPR003673">
    <property type="entry name" value="CoA-Trfase_fam_III"/>
</dbReference>
<organism evidence="2 3">
    <name type="scientific">Bordetella bronchiseptica 253</name>
    <dbReference type="NCBI Taxonomy" id="568707"/>
    <lineage>
        <taxon>Bacteria</taxon>
        <taxon>Pseudomonadati</taxon>
        <taxon>Pseudomonadota</taxon>
        <taxon>Betaproteobacteria</taxon>
        <taxon>Burkholderiales</taxon>
        <taxon>Alcaligenaceae</taxon>
        <taxon>Bordetella</taxon>
    </lineage>
</organism>
<dbReference type="EMBL" id="HE965806">
    <property type="protein sequence ID" value="CCJ54270.1"/>
    <property type="molecule type" value="Genomic_DNA"/>
</dbReference>
<dbReference type="Gene3D" id="3.40.50.10540">
    <property type="entry name" value="Crotonobetainyl-coa:carnitine coa-transferase, domain 1"/>
    <property type="match status" value="1"/>
</dbReference>
<dbReference type="InterPro" id="IPR050483">
    <property type="entry name" value="CoA-transferase_III_domain"/>
</dbReference>
<protein>
    <recommendedName>
        <fullName evidence="4">CoA transferase</fullName>
    </recommendedName>
</protein>
<dbReference type="InterPro" id="IPR044855">
    <property type="entry name" value="CoA-Trfase_III_dom3_sf"/>
</dbReference>
<dbReference type="RefSeq" id="WP_003808877.1">
    <property type="nucleotide sequence ID" value="NC_019382.1"/>
</dbReference>
<dbReference type="InterPro" id="IPR023606">
    <property type="entry name" value="CoA-Trfase_III_dom_1_sf"/>
</dbReference>
<dbReference type="PANTHER" id="PTHR48207:SF3">
    <property type="entry name" value="SUCCINATE--HYDROXYMETHYLGLUTARATE COA-TRANSFERASE"/>
    <property type="match status" value="1"/>
</dbReference>
<dbReference type="OrthoDB" id="5294844at2"/>
<evidence type="ECO:0000313" key="3">
    <source>
        <dbReference type="Proteomes" id="UP000007564"/>
    </source>
</evidence>
<dbReference type="Proteomes" id="UP000007564">
    <property type="component" value="Chromosome"/>
</dbReference>
<evidence type="ECO:0000256" key="1">
    <source>
        <dbReference type="ARBA" id="ARBA00022679"/>
    </source>
</evidence>
<dbReference type="GO" id="GO:0008410">
    <property type="term" value="F:CoA-transferase activity"/>
    <property type="evidence" value="ECO:0007669"/>
    <property type="project" value="TreeGrafter"/>
</dbReference>
<evidence type="ECO:0000313" key="2">
    <source>
        <dbReference type="EMBL" id="CCJ54270.1"/>
    </source>
</evidence>
<dbReference type="Pfam" id="PF02515">
    <property type="entry name" value="CoA_transf_3"/>
    <property type="match status" value="1"/>
</dbReference>